<dbReference type="Gene3D" id="1.20.1280.50">
    <property type="match status" value="1"/>
</dbReference>
<evidence type="ECO:0000313" key="3">
    <source>
        <dbReference type="Proteomes" id="UP001218188"/>
    </source>
</evidence>
<proteinExistence type="predicted"/>
<keyword evidence="3" id="KW-1185">Reference proteome</keyword>
<sequence length="401" mass="45593">MATGREVIQGQNKSDVDPAISARTRLFQIDTDIVRLGRERQAIAKQLDLRKYSIINLPNEITSEIFQHLLDCDPASDLAHSALLVLGQICRLWRDIMWSLPALWSTISIRANYKTLPRRLTLMEDWLRRSRSLPLSISLKHGPAHNGFTTLGAEGAAAFFKVVRPHFDRLERLEIAVPLRGSDLRLEQFPMPRLVHLGLWCDRCHYHESPVVILPATGPRLSSVELHHFYLESVAPLVLPWTNITTLVCNYIDCGDWRRILEETPALIHCRVSHMRREAADAPTPTTLLHLKSLIFTHHVPEEDPLWSTFPLPEMILPALRTLQIPEIYLPYPAVDTLLQLISDSGCSLKDLRIVDLTHGRQQDYINRLSSIPSISFYRQSTDTVVPTDGWPLTGDVTALM</sequence>
<dbReference type="SUPFAM" id="SSF81383">
    <property type="entry name" value="F-box domain"/>
    <property type="match status" value="1"/>
</dbReference>
<organism evidence="2 3">
    <name type="scientific">Mycena alexandri</name>
    <dbReference type="NCBI Taxonomy" id="1745969"/>
    <lineage>
        <taxon>Eukaryota</taxon>
        <taxon>Fungi</taxon>
        <taxon>Dikarya</taxon>
        <taxon>Basidiomycota</taxon>
        <taxon>Agaricomycotina</taxon>
        <taxon>Agaricomycetes</taxon>
        <taxon>Agaricomycetidae</taxon>
        <taxon>Agaricales</taxon>
        <taxon>Marasmiineae</taxon>
        <taxon>Mycenaceae</taxon>
        <taxon>Mycena</taxon>
    </lineage>
</organism>
<dbReference type="Pfam" id="PF12937">
    <property type="entry name" value="F-box-like"/>
    <property type="match status" value="1"/>
</dbReference>
<gene>
    <name evidence="2" type="ORF">C8F04DRAFT_1274103</name>
</gene>
<protein>
    <recommendedName>
        <fullName evidence="1">F-box domain-containing protein</fullName>
    </recommendedName>
</protein>
<reference evidence="2" key="1">
    <citation type="submission" date="2023-03" db="EMBL/GenBank/DDBJ databases">
        <title>Massive genome expansion in bonnet fungi (Mycena s.s.) driven by repeated elements and novel gene families across ecological guilds.</title>
        <authorList>
            <consortium name="Lawrence Berkeley National Laboratory"/>
            <person name="Harder C.B."/>
            <person name="Miyauchi S."/>
            <person name="Viragh M."/>
            <person name="Kuo A."/>
            <person name="Thoen E."/>
            <person name="Andreopoulos B."/>
            <person name="Lu D."/>
            <person name="Skrede I."/>
            <person name="Drula E."/>
            <person name="Henrissat B."/>
            <person name="Morin E."/>
            <person name="Kohler A."/>
            <person name="Barry K."/>
            <person name="LaButti K."/>
            <person name="Morin E."/>
            <person name="Salamov A."/>
            <person name="Lipzen A."/>
            <person name="Mereny Z."/>
            <person name="Hegedus B."/>
            <person name="Baldrian P."/>
            <person name="Stursova M."/>
            <person name="Weitz H."/>
            <person name="Taylor A."/>
            <person name="Grigoriev I.V."/>
            <person name="Nagy L.G."/>
            <person name="Martin F."/>
            <person name="Kauserud H."/>
        </authorList>
    </citation>
    <scope>NUCLEOTIDE SEQUENCE</scope>
    <source>
        <strain evidence="2">CBHHK200</strain>
    </source>
</reference>
<feature type="domain" description="F-box" evidence="1">
    <location>
        <begin position="55"/>
        <end position="110"/>
    </location>
</feature>
<dbReference type="InterPro" id="IPR036047">
    <property type="entry name" value="F-box-like_dom_sf"/>
</dbReference>
<accession>A0AAD6S7B9</accession>
<dbReference type="InterPro" id="IPR001810">
    <property type="entry name" value="F-box_dom"/>
</dbReference>
<dbReference type="EMBL" id="JARJCM010000241">
    <property type="protein sequence ID" value="KAJ7021115.1"/>
    <property type="molecule type" value="Genomic_DNA"/>
</dbReference>
<name>A0AAD6S7B9_9AGAR</name>
<dbReference type="Proteomes" id="UP001218188">
    <property type="component" value="Unassembled WGS sequence"/>
</dbReference>
<dbReference type="AlphaFoldDB" id="A0AAD6S7B9"/>
<evidence type="ECO:0000313" key="2">
    <source>
        <dbReference type="EMBL" id="KAJ7021115.1"/>
    </source>
</evidence>
<evidence type="ECO:0000259" key="1">
    <source>
        <dbReference type="Pfam" id="PF12937"/>
    </source>
</evidence>
<comment type="caution">
    <text evidence="2">The sequence shown here is derived from an EMBL/GenBank/DDBJ whole genome shotgun (WGS) entry which is preliminary data.</text>
</comment>